<organism evidence="15 17">
    <name type="scientific">Helicobacter ailurogastricus</name>
    <dbReference type="NCBI Taxonomy" id="1578720"/>
    <lineage>
        <taxon>Bacteria</taxon>
        <taxon>Pseudomonadati</taxon>
        <taxon>Campylobacterota</taxon>
        <taxon>Epsilonproteobacteria</taxon>
        <taxon>Campylobacterales</taxon>
        <taxon>Helicobacteraceae</taxon>
        <taxon>Helicobacter</taxon>
    </lineage>
</organism>
<dbReference type="Gene3D" id="1.10.486.10">
    <property type="entry name" value="PCRA, domain 4"/>
    <property type="match status" value="2"/>
</dbReference>
<evidence type="ECO:0000256" key="11">
    <source>
        <dbReference type="ARBA" id="ARBA00048988"/>
    </source>
</evidence>
<evidence type="ECO:0000256" key="9">
    <source>
        <dbReference type="ARBA" id="ARBA00034808"/>
    </source>
</evidence>
<dbReference type="GO" id="GO:0005524">
    <property type="term" value="F:ATP binding"/>
    <property type="evidence" value="ECO:0007669"/>
    <property type="project" value="UniProtKB-UniRule"/>
</dbReference>
<keyword evidence="5 12" id="KW-0067">ATP-binding</keyword>
<dbReference type="Proteomes" id="UP000041394">
    <property type="component" value="Unassembled WGS sequence"/>
</dbReference>
<dbReference type="CDD" id="cd17932">
    <property type="entry name" value="DEXQc_UvrD"/>
    <property type="match status" value="1"/>
</dbReference>
<dbReference type="GO" id="GO:0033202">
    <property type="term" value="C:DNA helicase complex"/>
    <property type="evidence" value="ECO:0007669"/>
    <property type="project" value="TreeGrafter"/>
</dbReference>
<protein>
    <recommendedName>
        <fullName evidence="9">DNA 3'-5' helicase</fullName>
        <ecNumber evidence="9">5.6.2.4</ecNumber>
    </recommendedName>
    <alternativeName>
        <fullName evidence="10">DNA 3'-5' helicase II</fullName>
    </alternativeName>
</protein>
<dbReference type="STRING" id="1578720.HAL011_03970"/>
<dbReference type="GO" id="GO:0043138">
    <property type="term" value="F:3'-5' DNA helicase activity"/>
    <property type="evidence" value="ECO:0007669"/>
    <property type="project" value="UniProtKB-EC"/>
</dbReference>
<evidence type="ECO:0000259" key="14">
    <source>
        <dbReference type="PROSITE" id="PS51217"/>
    </source>
</evidence>
<dbReference type="EMBL" id="CDML01000011">
    <property type="protein sequence ID" value="CRF40635.1"/>
    <property type="molecule type" value="Genomic_DNA"/>
</dbReference>
<keyword evidence="17" id="KW-1185">Reference proteome</keyword>
<dbReference type="InterPro" id="IPR027417">
    <property type="entry name" value="P-loop_NTPase"/>
</dbReference>
<name>A0A0K2X2K3_9HELI</name>
<dbReference type="Gene3D" id="3.40.50.300">
    <property type="entry name" value="P-loop containing nucleotide triphosphate hydrolases"/>
    <property type="match status" value="3"/>
</dbReference>
<keyword evidence="2 12" id="KW-0547">Nucleotide-binding</keyword>
<evidence type="ECO:0000259" key="13">
    <source>
        <dbReference type="PROSITE" id="PS51198"/>
    </source>
</evidence>
<evidence type="ECO:0000313" key="17">
    <source>
        <dbReference type="Proteomes" id="UP000038622"/>
    </source>
</evidence>
<keyword evidence="3 12" id="KW-0378">Hydrolase</keyword>
<proteinExistence type="inferred from homology"/>
<comment type="similarity">
    <text evidence="1">Belongs to the helicase family. UvrD subfamily.</text>
</comment>
<evidence type="ECO:0000313" key="16">
    <source>
        <dbReference type="EMBL" id="CRF44257.1"/>
    </source>
</evidence>
<evidence type="ECO:0000256" key="6">
    <source>
        <dbReference type="ARBA" id="ARBA00023125"/>
    </source>
</evidence>
<dbReference type="InterPro" id="IPR014016">
    <property type="entry name" value="UvrD-like_ATP-bd"/>
</dbReference>
<reference evidence="17" key="2">
    <citation type="submission" date="2014-12" db="EMBL/GenBank/DDBJ databases">
        <authorList>
            <person name="Smet A."/>
        </authorList>
    </citation>
    <scope>NUCLEOTIDE SEQUENCE [LARGE SCALE GENOMIC DNA]</scope>
</reference>
<comment type="catalytic activity">
    <reaction evidence="11">
        <text>ATP + H2O = ADP + phosphate + H(+)</text>
        <dbReference type="Rhea" id="RHEA:13065"/>
        <dbReference type="ChEBI" id="CHEBI:15377"/>
        <dbReference type="ChEBI" id="CHEBI:15378"/>
        <dbReference type="ChEBI" id="CHEBI:30616"/>
        <dbReference type="ChEBI" id="CHEBI:43474"/>
        <dbReference type="ChEBI" id="CHEBI:456216"/>
        <dbReference type="EC" id="5.6.2.4"/>
    </reaction>
</comment>
<dbReference type="SUPFAM" id="SSF52540">
    <property type="entry name" value="P-loop containing nucleoside triphosphate hydrolases"/>
    <property type="match status" value="1"/>
</dbReference>
<evidence type="ECO:0000256" key="5">
    <source>
        <dbReference type="ARBA" id="ARBA00022840"/>
    </source>
</evidence>
<dbReference type="OrthoDB" id="9810135at2"/>
<keyword evidence="6" id="KW-0238">DNA-binding</keyword>
<dbReference type="GO" id="GO:0000725">
    <property type="term" value="P:recombinational repair"/>
    <property type="evidence" value="ECO:0007669"/>
    <property type="project" value="TreeGrafter"/>
</dbReference>
<dbReference type="GO" id="GO:0003677">
    <property type="term" value="F:DNA binding"/>
    <property type="evidence" value="ECO:0007669"/>
    <property type="project" value="UniProtKB-KW"/>
</dbReference>
<evidence type="ECO:0000313" key="15">
    <source>
        <dbReference type="EMBL" id="CRF40635.1"/>
    </source>
</evidence>
<evidence type="ECO:0000256" key="2">
    <source>
        <dbReference type="ARBA" id="ARBA00022741"/>
    </source>
</evidence>
<reference evidence="15" key="1">
    <citation type="submission" date="2014-12" db="EMBL/GenBank/DDBJ databases">
        <title>Whole genome sequences of four Staphylococcus schleiferi canine isolates.</title>
        <authorList>
            <person name="Misic A.M."/>
            <person name="Cain C."/>
            <person name="Morris D.O."/>
            <person name="Rankin S."/>
            <person name="Beiting D."/>
        </authorList>
    </citation>
    <scope>NUCLEOTIDE SEQUENCE</scope>
    <source>
        <strain evidence="15">ASB11</strain>
        <strain evidence="16">ASB9</strain>
    </source>
</reference>
<dbReference type="PANTHER" id="PTHR11070">
    <property type="entry name" value="UVRD / RECB / PCRA DNA HELICASE FAMILY MEMBER"/>
    <property type="match status" value="1"/>
</dbReference>
<dbReference type="InterPro" id="IPR014017">
    <property type="entry name" value="DNA_helicase_UvrD-like_C"/>
</dbReference>
<gene>
    <name evidence="15" type="ORF">HAL011_03970</name>
    <name evidence="16" type="ORF">HAL09_08330</name>
</gene>
<sequence>MGLNPEQLQASQAPLGANLVIASAGTGKTSTIVGRILHLLKTGVDPRKILLLTFTNKASQEMKARLAQHTKEAVYIEAGTFHAIAYRHLKTLDPTLCLKQPKEMQTLLKSILEQDHRMKEDSFYGASHLYDLHSYYINAQSKESFADWLLERNAKQIDHIERYECALELFSQLKREQNYLDYNDLLLRYKDTMASKPPAFIEVLCDEYQDTNPLQDAVLDALRPQSLFCVGDYDQSIYAFNGADISIISNFALKYKQAQVFTLQKNYRSSRAILELANKVIAHNPRIYPKQLEVVKTSNPSTPTLLQYNELFEQYKGIAQNIAKRGGFEDVAILFRNNSSAEGCEAALRALGVPSRRRGGVGFFDTKEIKLLLDVCAFLSYSKDMMAAMQVLSYGSGIGNALAKDLYLALQILGDGHSLQGLLKPNNKNPYPQVKRPQMGLFETLIPVQTPTYSVSDDFKAHPLLTHPKLTQASAAFLDQLYALCKTQTPRLPAQSLAHIAKSTWFQQISQSLAKERAKNKDGGLDQEHYTQALEKIKQRVDLLIRLALNYKNLRDFLHAVVLGSKEMASGSGVNLLSVHASKGLEFGTVYAIDLMEGRFPNTKLAKQSGSLEEERRLFYVAVTRAKDHLYLSYAKEDKMKKATYKPSRFLMEGGLLNCESPTR</sequence>
<feature type="domain" description="UvrD-like helicase ATP-binding" evidence="13">
    <location>
        <begin position="1"/>
        <end position="270"/>
    </location>
</feature>
<dbReference type="EMBL" id="CDMN01000034">
    <property type="protein sequence ID" value="CRF44257.1"/>
    <property type="molecule type" value="Genomic_DNA"/>
</dbReference>
<dbReference type="Pfam" id="PF00580">
    <property type="entry name" value="UvrD-helicase"/>
    <property type="match status" value="1"/>
</dbReference>
<evidence type="ECO:0000256" key="12">
    <source>
        <dbReference type="PROSITE-ProRule" id="PRU00560"/>
    </source>
</evidence>
<dbReference type="Proteomes" id="UP000038622">
    <property type="component" value="Unassembled WGS sequence"/>
</dbReference>
<dbReference type="Gene3D" id="1.10.10.160">
    <property type="match status" value="1"/>
</dbReference>
<dbReference type="GO" id="GO:0016787">
    <property type="term" value="F:hydrolase activity"/>
    <property type="evidence" value="ECO:0007669"/>
    <property type="project" value="UniProtKB-UniRule"/>
</dbReference>
<dbReference type="InterPro" id="IPR000212">
    <property type="entry name" value="DNA_helicase_UvrD/REP"/>
</dbReference>
<dbReference type="InterPro" id="IPR013986">
    <property type="entry name" value="DExx_box_DNA_helicase_dom_sf"/>
</dbReference>
<dbReference type="PANTHER" id="PTHR11070:SF2">
    <property type="entry name" value="ATP-DEPENDENT DNA HELICASE SRS2"/>
    <property type="match status" value="1"/>
</dbReference>
<dbReference type="EC" id="5.6.2.4" evidence="9"/>
<feature type="domain" description="UvrD-like helicase C-terminal" evidence="14">
    <location>
        <begin position="271"/>
        <end position="584"/>
    </location>
</feature>
<evidence type="ECO:0000256" key="4">
    <source>
        <dbReference type="ARBA" id="ARBA00022806"/>
    </source>
</evidence>
<evidence type="ECO:0000256" key="7">
    <source>
        <dbReference type="ARBA" id="ARBA00023235"/>
    </source>
</evidence>
<dbReference type="PROSITE" id="PS51217">
    <property type="entry name" value="UVRD_HELICASE_CTER"/>
    <property type="match status" value="1"/>
</dbReference>
<keyword evidence="4 12" id="KW-0347">Helicase</keyword>
<comment type="catalytic activity">
    <reaction evidence="8">
        <text>Couples ATP hydrolysis with the unwinding of duplex DNA by translocating in the 3'-5' direction.</text>
        <dbReference type="EC" id="5.6.2.4"/>
    </reaction>
</comment>
<keyword evidence="7" id="KW-0413">Isomerase</keyword>
<evidence type="ECO:0000313" key="18">
    <source>
        <dbReference type="Proteomes" id="UP000041394"/>
    </source>
</evidence>
<dbReference type="RefSeq" id="WP_053942058.1">
    <property type="nucleotide sequence ID" value="NZ_CDML01000011.1"/>
</dbReference>
<evidence type="ECO:0000256" key="10">
    <source>
        <dbReference type="ARBA" id="ARBA00034923"/>
    </source>
</evidence>
<evidence type="ECO:0000256" key="3">
    <source>
        <dbReference type="ARBA" id="ARBA00022801"/>
    </source>
</evidence>
<dbReference type="GO" id="GO:0005829">
    <property type="term" value="C:cytosol"/>
    <property type="evidence" value="ECO:0007669"/>
    <property type="project" value="TreeGrafter"/>
</dbReference>
<dbReference type="AlphaFoldDB" id="A0A0K2X2K3"/>
<evidence type="ECO:0000256" key="8">
    <source>
        <dbReference type="ARBA" id="ARBA00034617"/>
    </source>
</evidence>
<feature type="binding site" evidence="12">
    <location>
        <begin position="22"/>
        <end position="29"/>
    </location>
    <ligand>
        <name>ATP</name>
        <dbReference type="ChEBI" id="CHEBI:30616"/>
    </ligand>
</feature>
<dbReference type="Pfam" id="PF13361">
    <property type="entry name" value="UvrD_C"/>
    <property type="match status" value="1"/>
</dbReference>
<reference evidence="18" key="3">
    <citation type="submission" date="2014-12" db="EMBL/GenBank/DDBJ databases">
        <authorList>
            <person name="Jaenicke S."/>
        </authorList>
    </citation>
    <scope>NUCLEOTIDE SEQUENCE [LARGE SCALE GENOMIC DNA]</scope>
</reference>
<evidence type="ECO:0000256" key="1">
    <source>
        <dbReference type="ARBA" id="ARBA00009922"/>
    </source>
</evidence>
<accession>A0A0K2X2K3</accession>
<dbReference type="PROSITE" id="PS51198">
    <property type="entry name" value="UVRD_HELICASE_ATP_BIND"/>
    <property type="match status" value="1"/>
</dbReference>